<evidence type="ECO:0000313" key="2">
    <source>
        <dbReference type="Proteomes" id="UP000475117"/>
    </source>
</evidence>
<evidence type="ECO:0000313" key="1">
    <source>
        <dbReference type="EMBL" id="QQL44837.1"/>
    </source>
</evidence>
<dbReference type="RefSeq" id="WP_164364621.1">
    <property type="nucleotide sequence ID" value="NZ_CP066776.1"/>
</dbReference>
<accession>A0A6B3LC33</accession>
<dbReference type="KEGG" id="soa:G3M56_013310"/>
<proteinExistence type="predicted"/>
<dbReference type="Proteomes" id="UP000475117">
    <property type="component" value="Chromosome"/>
</dbReference>
<dbReference type="AlphaFoldDB" id="A0A6B3LC33"/>
<evidence type="ECO:0008006" key="3">
    <source>
        <dbReference type="Google" id="ProtNLM"/>
    </source>
</evidence>
<reference evidence="1 2" key="1">
    <citation type="submission" date="2020-12" db="EMBL/GenBank/DDBJ databases">
        <title>Sulforoseuscoccus oceanibium gen. nov., sp. nov., a representative of the phylum Verrucomicrobia with special cytoplasmic membrane, and proposal of Sulforoseuscoccusaceae fam. nov.</title>
        <authorList>
            <person name="Xi F."/>
        </authorList>
    </citation>
    <scope>NUCLEOTIDE SEQUENCE [LARGE SCALE GENOMIC DNA]</scope>
    <source>
        <strain evidence="1 2">T37</strain>
    </source>
</reference>
<name>A0A6B3LC33_9BACT</name>
<keyword evidence="2" id="KW-1185">Reference proteome</keyword>
<sequence>MPQPPRPNAKQSHWCRLVAAGHSDIAAYEIAYGASKVAATRNAARMRRIPHVLSHLEALNAQADSDAVMTLHERKKWLTRAILTPLAELGDDSDLVTEMTTETTNGETQRCRVKKVDPLRAMAELNRIDGAYAPTQIHQRTEHAIGALDDEQAEVLRDYVEGIRAVVRASVEE</sequence>
<gene>
    <name evidence="1" type="ORF">G3M56_013310</name>
</gene>
<protein>
    <recommendedName>
        <fullName evidence="3">Terminase small subunit</fullName>
    </recommendedName>
</protein>
<organism evidence="1 2">
    <name type="scientific">Sulfuriroseicoccus oceanibius</name>
    <dbReference type="NCBI Taxonomy" id="2707525"/>
    <lineage>
        <taxon>Bacteria</taxon>
        <taxon>Pseudomonadati</taxon>
        <taxon>Verrucomicrobiota</taxon>
        <taxon>Verrucomicrobiia</taxon>
        <taxon>Verrucomicrobiales</taxon>
        <taxon>Verrucomicrobiaceae</taxon>
        <taxon>Sulfuriroseicoccus</taxon>
    </lineage>
</organism>
<dbReference type="EMBL" id="CP066776">
    <property type="protein sequence ID" value="QQL44837.1"/>
    <property type="molecule type" value="Genomic_DNA"/>
</dbReference>